<keyword evidence="6" id="KW-1185">Reference proteome</keyword>
<dbReference type="RefSeq" id="XP_007376445.1">
    <property type="nucleotide sequence ID" value="XM_007376383.1"/>
</dbReference>
<evidence type="ECO:0000256" key="1">
    <source>
        <dbReference type="ARBA" id="ARBA00009183"/>
    </source>
</evidence>
<dbReference type="eggNOG" id="KOG1399">
    <property type="taxonomic scope" value="Eukaryota"/>
</dbReference>
<comment type="similarity">
    <text evidence="1">Belongs to the FMO family.</text>
</comment>
<dbReference type="InterPro" id="IPR020946">
    <property type="entry name" value="Flavin_mOase-like"/>
</dbReference>
<dbReference type="OMA" id="STGYHWH"/>
<evidence type="ECO:0000256" key="3">
    <source>
        <dbReference type="ARBA" id="ARBA00022827"/>
    </source>
</evidence>
<dbReference type="InterPro" id="IPR036188">
    <property type="entry name" value="FAD/NAD-bd_sf"/>
</dbReference>
<dbReference type="Gene3D" id="3.50.50.60">
    <property type="entry name" value="FAD/NAD(P)-binding domain"/>
    <property type="match status" value="2"/>
</dbReference>
<dbReference type="KEGG" id="spaa:SPAPADRAFT_72426"/>
<evidence type="ECO:0000256" key="4">
    <source>
        <dbReference type="ARBA" id="ARBA00023002"/>
    </source>
</evidence>
<dbReference type="GeneID" id="18875435"/>
<dbReference type="PANTHER" id="PTHR23023">
    <property type="entry name" value="DIMETHYLANILINE MONOOXYGENASE"/>
    <property type="match status" value="1"/>
</dbReference>
<protein>
    <submittedName>
        <fullName evidence="5">Flavin-containing monooxygenase</fullName>
    </submittedName>
</protein>
<dbReference type="InterPro" id="IPR050346">
    <property type="entry name" value="FMO-like"/>
</dbReference>
<sequence length="507" mass="56635">MTKINVDSIGIIGAGPGGLAALYEFLHTNKDGSSTSGGAQAADPAFSKIVAFEQKAEAGGIWTPASVQADLPVPPQHILDSEEYQSPEVVRPRVDPPTGIEGASIDSPVVETVGKHGNELEWSRSGIFPNLFTNIPARFTRYSFMPDEDKYHDKSRKIYPFLHHQELSQRFSNFIEQEQLNKYIRFNTTVEKVEKNDAGKWVVSAKRKNGDKNEWYQEEFDAIVVSNGHYTVPHIPKIPGLAEFNKKHPGVLIHAKSFRGTDEFKDKNVLVVGGSISTANVLQYIVPVAKKTVNSKRGRHYVFEFINDALVSEGITPKGQITKIDPESGEVHFEDGTTDVFEKILFSTGYHYHYPFLADHFKLVNPGNLSRVDGLYLHTFNQADPTLGSAGIAVSQLNFHTIEASAAALAGVWSGAKTLPTVQEQKDWERKDVEEKGDSIFFHYYSHRDAKEKFVDKLAPYFPEGRANPLARDQQYVGEIDEGLEYLKDLFYGLKDKSIKVEETILA</sequence>
<evidence type="ECO:0000256" key="2">
    <source>
        <dbReference type="ARBA" id="ARBA00022630"/>
    </source>
</evidence>
<dbReference type="Pfam" id="PF00743">
    <property type="entry name" value="FMO-like"/>
    <property type="match status" value="1"/>
</dbReference>
<dbReference type="OrthoDB" id="66881at2759"/>
<dbReference type="AlphaFoldDB" id="G3AR06"/>
<dbReference type="HOGENOM" id="CLU_006909_5_3_1"/>
<keyword evidence="2" id="KW-0285">Flavoprotein</keyword>
<keyword evidence="5" id="KW-0503">Monooxygenase</keyword>
<evidence type="ECO:0000313" key="6">
    <source>
        <dbReference type="Proteomes" id="UP000000709"/>
    </source>
</evidence>
<keyword evidence="3" id="KW-0274">FAD</keyword>
<keyword evidence="4" id="KW-0560">Oxidoreductase</keyword>
<accession>G3AR06</accession>
<dbReference type="GO" id="GO:0004499">
    <property type="term" value="F:N,N-dimethylaniline monooxygenase activity"/>
    <property type="evidence" value="ECO:0007669"/>
    <property type="project" value="InterPro"/>
</dbReference>
<dbReference type="EMBL" id="GL996503">
    <property type="protein sequence ID" value="EGW31667.1"/>
    <property type="molecule type" value="Genomic_DNA"/>
</dbReference>
<dbReference type="InParanoid" id="G3AR06"/>
<organism evidence="6">
    <name type="scientific">Spathaspora passalidarum (strain NRRL Y-27907 / 11-Y1)</name>
    <dbReference type="NCBI Taxonomy" id="619300"/>
    <lineage>
        <taxon>Eukaryota</taxon>
        <taxon>Fungi</taxon>
        <taxon>Dikarya</taxon>
        <taxon>Ascomycota</taxon>
        <taxon>Saccharomycotina</taxon>
        <taxon>Pichiomycetes</taxon>
        <taxon>Debaryomycetaceae</taxon>
        <taxon>Spathaspora</taxon>
    </lineage>
</organism>
<dbReference type="SUPFAM" id="SSF51905">
    <property type="entry name" value="FAD/NAD(P)-binding domain"/>
    <property type="match status" value="2"/>
</dbReference>
<dbReference type="GO" id="GO:0050661">
    <property type="term" value="F:NADP binding"/>
    <property type="evidence" value="ECO:0007669"/>
    <property type="project" value="InterPro"/>
</dbReference>
<gene>
    <name evidence="5" type="ORF">SPAPADRAFT_72426</name>
</gene>
<dbReference type="Proteomes" id="UP000000709">
    <property type="component" value="Unassembled WGS sequence"/>
</dbReference>
<proteinExistence type="inferred from homology"/>
<dbReference type="GO" id="GO:0050660">
    <property type="term" value="F:flavin adenine dinucleotide binding"/>
    <property type="evidence" value="ECO:0007669"/>
    <property type="project" value="InterPro"/>
</dbReference>
<name>G3AR06_SPAPN</name>
<reference evidence="5 6" key="1">
    <citation type="journal article" date="2011" name="Proc. Natl. Acad. Sci. U.S.A.">
        <title>Comparative genomics of xylose-fermenting fungi for enhanced biofuel production.</title>
        <authorList>
            <person name="Wohlbach D.J."/>
            <person name="Kuo A."/>
            <person name="Sato T.K."/>
            <person name="Potts K.M."/>
            <person name="Salamov A.A."/>
            <person name="LaButti K.M."/>
            <person name="Sun H."/>
            <person name="Clum A."/>
            <person name="Pangilinan J.L."/>
            <person name="Lindquist E.A."/>
            <person name="Lucas S."/>
            <person name="Lapidus A."/>
            <person name="Jin M."/>
            <person name="Gunawan C."/>
            <person name="Balan V."/>
            <person name="Dale B.E."/>
            <person name="Jeffries T.W."/>
            <person name="Zinkel R."/>
            <person name="Barry K.W."/>
            <person name="Grigoriev I.V."/>
            <person name="Gasch A.P."/>
        </authorList>
    </citation>
    <scope>NUCLEOTIDE SEQUENCE [LARGE SCALE GENOMIC DNA]</scope>
    <source>
        <strain evidence="6">NRRL Y-27907 / 11-Y1</strain>
    </source>
</reference>
<evidence type="ECO:0000313" key="5">
    <source>
        <dbReference type="EMBL" id="EGW31667.1"/>
    </source>
</evidence>